<feature type="region of interest" description="Disordered" evidence="1">
    <location>
        <begin position="83"/>
        <end position="108"/>
    </location>
</feature>
<proteinExistence type="predicted"/>
<gene>
    <name evidence="2" type="ORF">BJ508DRAFT_335101</name>
</gene>
<organism evidence="2 3">
    <name type="scientific">Ascobolus immersus RN42</name>
    <dbReference type="NCBI Taxonomy" id="1160509"/>
    <lineage>
        <taxon>Eukaryota</taxon>
        <taxon>Fungi</taxon>
        <taxon>Dikarya</taxon>
        <taxon>Ascomycota</taxon>
        <taxon>Pezizomycotina</taxon>
        <taxon>Pezizomycetes</taxon>
        <taxon>Pezizales</taxon>
        <taxon>Ascobolaceae</taxon>
        <taxon>Ascobolus</taxon>
    </lineage>
</organism>
<evidence type="ECO:0000313" key="2">
    <source>
        <dbReference type="EMBL" id="RPA72405.1"/>
    </source>
</evidence>
<evidence type="ECO:0000313" key="3">
    <source>
        <dbReference type="Proteomes" id="UP000275078"/>
    </source>
</evidence>
<keyword evidence="3" id="KW-1185">Reference proteome</keyword>
<sequence>MASSTSSAIDTIRGVYSSVIDANTSAEKILRWVYGSVYTNPKMRLIYDNSGCLEVVEYPSKSHESDNTSFRISVEKHRVVPSLGTNTNVPRLNKRSASNTPLEQTEHFIPPGLKRQATRVSEDLDWKQVGAASRSVNSTPFKHPIALWHLTVHEKTYAEGRDSSEYWNSVTTEADELKNAYFLSRSNAIQAFKQAFDEYEDEDGWPDWEEFSENHSDSHAIECTNMIDSDANPAHSMSLVREMVWVYFRKDSLGNGGLVETDTTKLKVMDWDGTEEQYDKMFPQAPLRGSLGI</sequence>
<dbReference type="AlphaFoldDB" id="A0A3N4HDR8"/>
<reference evidence="2 3" key="1">
    <citation type="journal article" date="2018" name="Nat. Ecol. Evol.">
        <title>Pezizomycetes genomes reveal the molecular basis of ectomycorrhizal truffle lifestyle.</title>
        <authorList>
            <person name="Murat C."/>
            <person name="Payen T."/>
            <person name="Noel B."/>
            <person name="Kuo A."/>
            <person name="Morin E."/>
            <person name="Chen J."/>
            <person name="Kohler A."/>
            <person name="Krizsan K."/>
            <person name="Balestrini R."/>
            <person name="Da Silva C."/>
            <person name="Montanini B."/>
            <person name="Hainaut M."/>
            <person name="Levati E."/>
            <person name="Barry K.W."/>
            <person name="Belfiori B."/>
            <person name="Cichocki N."/>
            <person name="Clum A."/>
            <person name="Dockter R.B."/>
            <person name="Fauchery L."/>
            <person name="Guy J."/>
            <person name="Iotti M."/>
            <person name="Le Tacon F."/>
            <person name="Lindquist E.A."/>
            <person name="Lipzen A."/>
            <person name="Malagnac F."/>
            <person name="Mello A."/>
            <person name="Molinier V."/>
            <person name="Miyauchi S."/>
            <person name="Poulain J."/>
            <person name="Riccioni C."/>
            <person name="Rubini A."/>
            <person name="Sitrit Y."/>
            <person name="Splivallo R."/>
            <person name="Traeger S."/>
            <person name="Wang M."/>
            <person name="Zifcakova L."/>
            <person name="Wipf D."/>
            <person name="Zambonelli A."/>
            <person name="Paolocci F."/>
            <person name="Nowrousian M."/>
            <person name="Ottonello S."/>
            <person name="Baldrian P."/>
            <person name="Spatafora J.W."/>
            <person name="Henrissat B."/>
            <person name="Nagy L.G."/>
            <person name="Aury J.M."/>
            <person name="Wincker P."/>
            <person name="Grigoriev I.V."/>
            <person name="Bonfante P."/>
            <person name="Martin F.M."/>
        </authorList>
    </citation>
    <scope>NUCLEOTIDE SEQUENCE [LARGE SCALE GENOMIC DNA]</scope>
    <source>
        <strain evidence="2 3">RN42</strain>
    </source>
</reference>
<name>A0A3N4HDR8_ASCIM</name>
<evidence type="ECO:0000256" key="1">
    <source>
        <dbReference type="SAM" id="MobiDB-lite"/>
    </source>
</evidence>
<dbReference type="Proteomes" id="UP000275078">
    <property type="component" value="Unassembled WGS sequence"/>
</dbReference>
<accession>A0A3N4HDR8</accession>
<feature type="compositionally biased region" description="Polar residues" evidence="1">
    <location>
        <begin position="83"/>
        <end position="103"/>
    </location>
</feature>
<protein>
    <submittedName>
        <fullName evidence="2">Uncharacterized protein</fullName>
    </submittedName>
</protein>
<dbReference type="EMBL" id="ML119863">
    <property type="protein sequence ID" value="RPA72405.1"/>
    <property type="molecule type" value="Genomic_DNA"/>
</dbReference>